<organism evidence="1 2">
    <name type="scientific">Thioclava nitratireducens</name>
    <dbReference type="NCBI Taxonomy" id="1915078"/>
    <lineage>
        <taxon>Bacteria</taxon>
        <taxon>Pseudomonadati</taxon>
        <taxon>Pseudomonadota</taxon>
        <taxon>Alphaproteobacteria</taxon>
        <taxon>Rhodobacterales</taxon>
        <taxon>Paracoccaceae</taxon>
        <taxon>Thioclava</taxon>
    </lineage>
</organism>
<keyword evidence="2" id="KW-1185">Reference proteome</keyword>
<protein>
    <submittedName>
        <fullName evidence="1">Uncharacterized protein</fullName>
    </submittedName>
</protein>
<gene>
    <name evidence="1" type="ORF">BMG03_07385</name>
</gene>
<accession>A0ABN4X975</accession>
<reference evidence="1 2" key="1">
    <citation type="submission" date="2017-01" db="EMBL/GenBank/DDBJ databases">
        <title>The complete genome sequence of a sulfur-oxidizing marine bacterium Thioclava sp. 25B10_4T.</title>
        <authorList>
            <person name="Liu Y."/>
            <person name="Lai Q."/>
            <person name="Shao Z."/>
        </authorList>
    </citation>
    <scope>NUCLEOTIDE SEQUENCE [LARGE SCALE GENOMIC DNA]</scope>
    <source>
        <strain evidence="1 2">25B10_4</strain>
    </source>
</reference>
<dbReference type="Proteomes" id="UP000185622">
    <property type="component" value="Chromosome"/>
</dbReference>
<evidence type="ECO:0000313" key="1">
    <source>
        <dbReference type="EMBL" id="AQS47642.1"/>
    </source>
</evidence>
<sequence length="70" mass="7830">MSVTITRKRDSVLMTRILEIGEDQIPEQIIAMRREKTLSKLMAEINAGALSGSTEERARARAALDRLGFL</sequence>
<proteinExistence type="predicted"/>
<dbReference type="EMBL" id="CP019437">
    <property type="protein sequence ID" value="AQS47642.1"/>
    <property type="molecule type" value="Genomic_DNA"/>
</dbReference>
<name>A0ABN4X975_9RHOB</name>
<evidence type="ECO:0000313" key="2">
    <source>
        <dbReference type="Proteomes" id="UP000185622"/>
    </source>
</evidence>